<reference evidence="2" key="1">
    <citation type="submission" date="2020-03" db="EMBL/GenBank/DDBJ databases">
        <title>A transcriptome and proteome of the tick Rhipicephalus microplus shaped by the genetic composition of its hosts and developmental stage.</title>
        <authorList>
            <person name="Garcia G.R."/>
            <person name="Ribeiro J.M.C."/>
            <person name="Maruyama S.R."/>
            <person name="Gardinasse L.G."/>
            <person name="Nelson K."/>
            <person name="Ferreira B.R."/>
            <person name="Andrade T.G."/>
            <person name="Santos I.K.F.M."/>
        </authorList>
    </citation>
    <scope>NUCLEOTIDE SEQUENCE</scope>
    <source>
        <strain evidence="2">NSGR</strain>
        <tissue evidence="2">Salivary glands</tissue>
    </source>
</reference>
<dbReference type="AlphaFoldDB" id="A0A6G5AH51"/>
<evidence type="ECO:0000313" key="2">
    <source>
        <dbReference type="EMBL" id="NIE49593.1"/>
    </source>
</evidence>
<name>A0A6G5AH51_RHIMP</name>
<keyword evidence="1" id="KW-0812">Transmembrane</keyword>
<sequence>MVNAAAEILLEEHQFVPKALLLLIFALLHDPCHYYLFLFLASVVGYNPRIDTRTSNRPAVPTSIISVVFVRAYVNHAYIKLKSRGSYMKFYLPRHLCPNLCWSLRGHSSFQLKKHGLLGELVIHLN</sequence>
<dbReference type="EMBL" id="GIKN01007320">
    <property type="protein sequence ID" value="NIE49593.1"/>
    <property type="molecule type" value="Transcribed_RNA"/>
</dbReference>
<organism evidence="2">
    <name type="scientific">Rhipicephalus microplus</name>
    <name type="common">Cattle tick</name>
    <name type="synonym">Boophilus microplus</name>
    <dbReference type="NCBI Taxonomy" id="6941"/>
    <lineage>
        <taxon>Eukaryota</taxon>
        <taxon>Metazoa</taxon>
        <taxon>Ecdysozoa</taxon>
        <taxon>Arthropoda</taxon>
        <taxon>Chelicerata</taxon>
        <taxon>Arachnida</taxon>
        <taxon>Acari</taxon>
        <taxon>Parasitiformes</taxon>
        <taxon>Ixodida</taxon>
        <taxon>Ixodoidea</taxon>
        <taxon>Ixodidae</taxon>
        <taxon>Rhipicephalinae</taxon>
        <taxon>Rhipicephalus</taxon>
        <taxon>Boophilus</taxon>
    </lineage>
</organism>
<keyword evidence="1" id="KW-0472">Membrane</keyword>
<keyword evidence="1" id="KW-1133">Transmembrane helix</keyword>
<feature type="transmembrane region" description="Helical" evidence="1">
    <location>
        <begin position="58"/>
        <end position="79"/>
    </location>
</feature>
<evidence type="ECO:0000256" key="1">
    <source>
        <dbReference type="SAM" id="Phobius"/>
    </source>
</evidence>
<proteinExistence type="predicted"/>
<protein>
    <submittedName>
        <fullName evidence="2">Uncharacterized protein</fullName>
    </submittedName>
</protein>
<accession>A0A6G5AH51</accession>
<feature type="transmembrane region" description="Helical" evidence="1">
    <location>
        <begin position="20"/>
        <end position="46"/>
    </location>
</feature>